<organism evidence="2 3">
    <name type="scientific">Caproicibacter fermentans</name>
    <dbReference type="NCBI Taxonomy" id="2576756"/>
    <lineage>
        <taxon>Bacteria</taxon>
        <taxon>Bacillati</taxon>
        <taxon>Bacillota</taxon>
        <taxon>Clostridia</taxon>
        <taxon>Eubacteriales</taxon>
        <taxon>Acutalibacteraceae</taxon>
        <taxon>Caproicibacter</taxon>
    </lineage>
</organism>
<feature type="chain" id="PRO_5039675635" description="Lipoprotein" evidence="1">
    <location>
        <begin position="20"/>
        <end position="228"/>
    </location>
</feature>
<dbReference type="AlphaFoldDB" id="A0A7G8T6C6"/>
<feature type="signal peptide" evidence="1">
    <location>
        <begin position="1"/>
        <end position="19"/>
    </location>
</feature>
<dbReference type="RefSeq" id="WP_187034185.1">
    <property type="nucleotide sequence ID" value="NZ_CP060286.1"/>
</dbReference>
<protein>
    <recommendedName>
        <fullName evidence="4">Lipoprotein</fullName>
    </recommendedName>
</protein>
<dbReference type="EMBL" id="CP060286">
    <property type="protein sequence ID" value="QNK39167.1"/>
    <property type="molecule type" value="Genomic_DNA"/>
</dbReference>
<evidence type="ECO:0000313" key="2">
    <source>
        <dbReference type="EMBL" id="QNK39167.1"/>
    </source>
</evidence>
<evidence type="ECO:0000313" key="3">
    <source>
        <dbReference type="Proteomes" id="UP000515909"/>
    </source>
</evidence>
<proteinExistence type="predicted"/>
<evidence type="ECO:0000256" key="1">
    <source>
        <dbReference type="SAM" id="SignalP"/>
    </source>
</evidence>
<accession>A0A7G8T6C6</accession>
<name>A0A7G8T6C6_9FIRM</name>
<dbReference type="Proteomes" id="UP000515909">
    <property type="component" value="Chromosome"/>
</dbReference>
<reference evidence="2 3" key="1">
    <citation type="submission" date="2020-08" db="EMBL/GenBank/DDBJ databases">
        <title>The isolate Caproiciproducens sp. 7D4C2 produces n-caproate at mildly acidic conditions from hexoses: genome and rBOX comparison with related strains and chain-elongating bacteria.</title>
        <authorList>
            <person name="Esquivel-Elizondo S."/>
            <person name="Bagci C."/>
            <person name="Temovska M."/>
            <person name="Jeon B.S."/>
            <person name="Bessarab I."/>
            <person name="Williams R.B.H."/>
            <person name="Huson D.H."/>
            <person name="Angenent L.T."/>
        </authorList>
    </citation>
    <scope>NUCLEOTIDE SEQUENCE [LARGE SCALE GENOMIC DNA]</scope>
    <source>
        <strain evidence="2 3">7D4C2</strain>
    </source>
</reference>
<evidence type="ECO:0008006" key="4">
    <source>
        <dbReference type="Google" id="ProtNLM"/>
    </source>
</evidence>
<sequence>MKKFLFSVLTFLFLLTSCAANPKPSAPVKANAISVSSSACKPVEYSQQQSDCIGTLPQTLQDVEDRSDCIVQGVLQDDAKPNIQYMEVTLSSGKEQQVPTFGTTVSTLKVTKTYKGNLKEGDTIPLGEDYFCIDYSDKKMVCYDGNYLPSKTGKEYLFFLVDRMSETAWWGGDYLPLDCELGRYPVVKQNSVRAQSIDSMSNEELNLGKDDAAHYKSIYKEVIVKYMS</sequence>
<dbReference type="KEGG" id="cfem:HCR03_10280"/>
<gene>
    <name evidence="2" type="ORF">HCR03_10280</name>
</gene>
<keyword evidence="1" id="KW-0732">Signal</keyword>
<dbReference type="PROSITE" id="PS51257">
    <property type="entry name" value="PROKAR_LIPOPROTEIN"/>
    <property type="match status" value="1"/>
</dbReference>